<name>A0A813DQH1_POLGL</name>
<sequence length="254" mass="28136">MAASCHCGGTDFYKYGGINTCAECGNVVTTDRKEVEEHDEAAVKEKMFLTSKVSAEERARLKEVQAKNFQGKLTMKAAMEQPDFKALKAVVWIDAASALIEMAEITAARAYMDRKEMLREVGALWTEYKTALFNYEECQPMGFPKQLAADSAPLRAPNFWDGGRDSLSVPPQLEANTILALLWMASCNCNSSTSLLPVDLATWYFPTGPLHAFKEVLLQSARVWRPNKGSFGTRDPTIVNPTAETINLASHCLR</sequence>
<dbReference type="Proteomes" id="UP000654075">
    <property type="component" value="Unassembled WGS sequence"/>
</dbReference>
<evidence type="ECO:0000313" key="2">
    <source>
        <dbReference type="Proteomes" id="UP000654075"/>
    </source>
</evidence>
<evidence type="ECO:0000313" key="1">
    <source>
        <dbReference type="EMBL" id="CAE8589370.1"/>
    </source>
</evidence>
<accession>A0A813DQH1</accession>
<comment type="caution">
    <text evidence="1">The sequence shown here is derived from an EMBL/GenBank/DDBJ whole genome shotgun (WGS) entry which is preliminary data.</text>
</comment>
<dbReference type="EMBL" id="CAJNNV010003659">
    <property type="protein sequence ID" value="CAE8589370.1"/>
    <property type="molecule type" value="Genomic_DNA"/>
</dbReference>
<feature type="non-terminal residue" evidence="1">
    <location>
        <position position="1"/>
    </location>
</feature>
<dbReference type="AlphaFoldDB" id="A0A813DQH1"/>
<gene>
    <name evidence="1" type="ORF">PGLA1383_LOCUS8135</name>
</gene>
<keyword evidence="2" id="KW-1185">Reference proteome</keyword>
<protein>
    <submittedName>
        <fullName evidence="1">Uncharacterized protein</fullName>
    </submittedName>
</protein>
<reference evidence="1" key="1">
    <citation type="submission" date="2021-02" db="EMBL/GenBank/DDBJ databases">
        <authorList>
            <person name="Dougan E. K."/>
            <person name="Rhodes N."/>
            <person name="Thang M."/>
            <person name="Chan C."/>
        </authorList>
    </citation>
    <scope>NUCLEOTIDE SEQUENCE</scope>
</reference>
<proteinExistence type="predicted"/>
<organism evidence="1 2">
    <name type="scientific">Polarella glacialis</name>
    <name type="common">Dinoflagellate</name>
    <dbReference type="NCBI Taxonomy" id="89957"/>
    <lineage>
        <taxon>Eukaryota</taxon>
        <taxon>Sar</taxon>
        <taxon>Alveolata</taxon>
        <taxon>Dinophyceae</taxon>
        <taxon>Suessiales</taxon>
        <taxon>Suessiaceae</taxon>
        <taxon>Polarella</taxon>
    </lineage>
</organism>